<name>A0AAV7IFT0_COTGL</name>
<keyword evidence="2" id="KW-1185">Reference proteome</keyword>
<evidence type="ECO:0000313" key="2">
    <source>
        <dbReference type="Proteomes" id="UP000826195"/>
    </source>
</evidence>
<dbReference type="EMBL" id="JAHXZJ010000374">
    <property type="protein sequence ID" value="KAH0560451.1"/>
    <property type="molecule type" value="Genomic_DNA"/>
</dbReference>
<evidence type="ECO:0000313" key="1">
    <source>
        <dbReference type="EMBL" id="KAH0560451.1"/>
    </source>
</evidence>
<dbReference type="AlphaFoldDB" id="A0AAV7IFT0"/>
<reference evidence="1 2" key="1">
    <citation type="journal article" date="2021" name="J. Hered.">
        <title>A chromosome-level genome assembly of the parasitoid wasp, Cotesia glomerata (Hymenoptera: Braconidae).</title>
        <authorList>
            <person name="Pinto B.J."/>
            <person name="Weis J.J."/>
            <person name="Gamble T."/>
            <person name="Ode P.J."/>
            <person name="Paul R."/>
            <person name="Zaspel J.M."/>
        </authorList>
    </citation>
    <scope>NUCLEOTIDE SEQUENCE [LARGE SCALE GENOMIC DNA]</scope>
    <source>
        <strain evidence="1">CgM1</strain>
    </source>
</reference>
<proteinExistence type="predicted"/>
<gene>
    <name evidence="1" type="ORF">KQX54_004717</name>
</gene>
<protein>
    <submittedName>
        <fullName evidence="1">Uncharacterized protein</fullName>
    </submittedName>
</protein>
<organism evidence="1 2">
    <name type="scientific">Cotesia glomerata</name>
    <name type="common">Lepidopteran parasitic wasp</name>
    <name type="synonym">Apanteles glomeratus</name>
    <dbReference type="NCBI Taxonomy" id="32391"/>
    <lineage>
        <taxon>Eukaryota</taxon>
        <taxon>Metazoa</taxon>
        <taxon>Ecdysozoa</taxon>
        <taxon>Arthropoda</taxon>
        <taxon>Hexapoda</taxon>
        <taxon>Insecta</taxon>
        <taxon>Pterygota</taxon>
        <taxon>Neoptera</taxon>
        <taxon>Endopterygota</taxon>
        <taxon>Hymenoptera</taxon>
        <taxon>Apocrita</taxon>
        <taxon>Ichneumonoidea</taxon>
        <taxon>Braconidae</taxon>
        <taxon>Microgastrinae</taxon>
        <taxon>Cotesia</taxon>
    </lineage>
</organism>
<accession>A0AAV7IFT0</accession>
<comment type="caution">
    <text evidence="1">The sequence shown here is derived from an EMBL/GenBank/DDBJ whole genome shotgun (WGS) entry which is preliminary data.</text>
</comment>
<sequence length="77" mass="8502">MSVCQGCENNGSRVTSMAFHSLQENGEGNVKCNTVLDLRSLSTQSPKLNMTSVCGYRDSCLLEILFSEKLDRLTVQL</sequence>
<dbReference type="Proteomes" id="UP000826195">
    <property type="component" value="Unassembled WGS sequence"/>
</dbReference>